<feature type="compositionally biased region" description="Low complexity" evidence="1">
    <location>
        <begin position="562"/>
        <end position="572"/>
    </location>
</feature>
<feature type="region of interest" description="Disordered" evidence="1">
    <location>
        <begin position="750"/>
        <end position="777"/>
    </location>
</feature>
<dbReference type="InterPro" id="IPR004843">
    <property type="entry name" value="Calcineurin-like_PHP"/>
</dbReference>
<evidence type="ECO:0000313" key="4">
    <source>
        <dbReference type="Proteomes" id="UP000612055"/>
    </source>
</evidence>
<feature type="domain" description="Calcineurin-like phosphoesterase" evidence="2">
    <location>
        <begin position="22"/>
        <end position="102"/>
    </location>
</feature>
<gene>
    <name evidence="3" type="ORF">HYH03_009224</name>
</gene>
<sequence length="859" mass="85188">MAEPLPPDDEPAPADPPPPPLSVAVVSDLHLEARALEVDAVLDPELTADVLCLLGDIGDPSTPAYAAFIAACAARFPTVLLLAGNNEYRNREPQRHPHKHHHRHSNSNSHPHRRSQDQAIPQSAEEGRTAAAASGPAIERAGSTNAGRHSAAEPPAPSAGENVGGSSGAVSSASGAGGAGGRTMSDTEALIRSVASRHPNVHFLQNGVFESRGVAFIGSTLWSYLPEDPLPPPPGAEQAQQEPAQGPAPEPMPGAASSGPTPAGPAPETAAIGPSVGPTSAPAAPAASASRATAAQAAAPPLRAPESAGRVPPPRVAEAALANHALVVPLRAESLPTWSGSGLPLTAPSRGLGVELEAARAESLPLAAAFACLCANHEHPELHAGSGPGAAGSGSGFGSSMPPGCRALRCRGRFMKRVVSLARLPPDAPCPPVFGGGGRHGSREGSKEGAAVEGSGLLVMGSSVGASSTGTGSGSRSSSGSESGSDSGSSSGSEDEPGSGSGSESESEAEEKVEAGKQGQAALAAAQGPGLEDPTAAAPAGAPVDSSPASSAPTPSPPSAPAAPTSGPATGSKPSAEPPHTHHRRRPSASQAADPSTETTTITTVRSFIGATSLDYRLIPSAPGGAPITPDTTNALFAAAVEFIAGAVAGARARGLVPVVLTHHAPSLAGTSHPRFAGHPSTHAYGTDLVPYLHGTGIAAWYCGHTHYNFDVRLPCGLRLASNQFGSQPAPVAGYSRSWRQEIAVPAGAASRCSDGASKEAPPFPLPLAPPPAHASPAEADAAAVVRVVPVTAKAATGPEHERALEHGRPLGEACCGGSCGAGVGAPASPRPLRGAALGPSRLGRAPSTAAAAAGGRSA</sequence>
<feature type="compositionally biased region" description="Low complexity" evidence="1">
    <location>
        <begin position="516"/>
        <end position="553"/>
    </location>
</feature>
<dbReference type="PANTHER" id="PTHR37844:SF2">
    <property type="entry name" value="SER_THR PROTEIN PHOSPHATASE SUPERFAMILY (AFU_ORTHOLOGUE AFUA_1G14840)"/>
    <property type="match status" value="1"/>
</dbReference>
<evidence type="ECO:0000259" key="2">
    <source>
        <dbReference type="Pfam" id="PF00149"/>
    </source>
</evidence>
<dbReference type="EMBL" id="JAEHOE010000044">
    <property type="protein sequence ID" value="KAG2492562.1"/>
    <property type="molecule type" value="Genomic_DNA"/>
</dbReference>
<dbReference type="SUPFAM" id="SSF56300">
    <property type="entry name" value="Metallo-dependent phosphatases"/>
    <property type="match status" value="2"/>
</dbReference>
<dbReference type="PANTHER" id="PTHR37844">
    <property type="entry name" value="SER/THR PROTEIN PHOSPHATASE SUPERFAMILY (AFU_ORTHOLOGUE AFUA_1G14840)"/>
    <property type="match status" value="1"/>
</dbReference>
<dbReference type="OrthoDB" id="550558at2759"/>
<dbReference type="AlphaFoldDB" id="A0A835XZN9"/>
<feature type="region of interest" description="Disordered" evidence="1">
    <location>
        <begin position="425"/>
        <end position="602"/>
    </location>
</feature>
<dbReference type="GO" id="GO:0016787">
    <property type="term" value="F:hydrolase activity"/>
    <property type="evidence" value="ECO:0007669"/>
    <property type="project" value="InterPro"/>
</dbReference>
<comment type="caution">
    <text evidence="3">The sequence shown here is derived from an EMBL/GenBank/DDBJ whole genome shotgun (WGS) entry which is preliminary data.</text>
</comment>
<feature type="compositionally biased region" description="Pro residues" evidence="1">
    <location>
        <begin position="762"/>
        <end position="774"/>
    </location>
</feature>
<feature type="compositionally biased region" description="Low complexity" evidence="1">
    <location>
        <begin position="236"/>
        <end position="245"/>
    </location>
</feature>
<dbReference type="Pfam" id="PF00149">
    <property type="entry name" value="Metallophos"/>
    <property type="match status" value="1"/>
</dbReference>
<keyword evidence="4" id="KW-1185">Reference proteome</keyword>
<feature type="compositionally biased region" description="Low complexity" evidence="1">
    <location>
        <begin position="253"/>
        <end position="305"/>
    </location>
</feature>
<protein>
    <recommendedName>
        <fullName evidence="2">Calcineurin-like phosphoesterase domain-containing protein</fullName>
    </recommendedName>
</protein>
<accession>A0A835XZN9</accession>
<evidence type="ECO:0000256" key="1">
    <source>
        <dbReference type="SAM" id="MobiDB-lite"/>
    </source>
</evidence>
<feature type="compositionally biased region" description="Basic residues" evidence="1">
    <location>
        <begin position="96"/>
        <end position="113"/>
    </location>
</feature>
<evidence type="ECO:0000313" key="3">
    <source>
        <dbReference type="EMBL" id="KAG2492562.1"/>
    </source>
</evidence>
<feature type="compositionally biased region" description="Acidic residues" evidence="1">
    <location>
        <begin position="1"/>
        <end position="12"/>
    </location>
</feature>
<feature type="compositionally biased region" description="Low complexity" evidence="1">
    <location>
        <begin position="844"/>
        <end position="859"/>
    </location>
</feature>
<reference evidence="3" key="1">
    <citation type="journal article" date="2020" name="bioRxiv">
        <title>Comparative genomics of Chlamydomonas.</title>
        <authorList>
            <person name="Craig R.J."/>
            <person name="Hasan A.R."/>
            <person name="Ness R.W."/>
            <person name="Keightley P.D."/>
        </authorList>
    </citation>
    <scope>NUCLEOTIDE SEQUENCE</scope>
    <source>
        <strain evidence="3">CCAP 11/70</strain>
    </source>
</reference>
<feature type="region of interest" description="Disordered" evidence="1">
    <location>
        <begin position="227"/>
        <end position="311"/>
    </location>
</feature>
<dbReference type="InterPro" id="IPR029052">
    <property type="entry name" value="Metallo-depent_PP-like"/>
</dbReference>
<organism evidence="3 4">
    <name type="scientific">Edaphochlamys debaryana</name>
    <dbReference type="NCBI Taxonomy" id="47281"/>
    <lineage>
        <taxon>Eukaryota</taxon>
        <taxon>Viridiplantae</taxon>
        <taxon>Chlorophyta</taxon>
        <taxon>core chlorophytes</taxon>
        <taxon>Chlorophyceae</taxon>
        <taxon>CS clade</taxon>
        <taxon>Chlamydomonadales</taxon>
        <taxon>Chlamydomonadales incertae sedis</taxon>
        <taxon>Edaphochlamys</taxon>
    </lineage>
</organism>
<feature type="region of interest" description="Disordered" evidence="1">
    <location>
        <begin position="1"/>
        <end position="20"/>
    </location>
</feature>
<feature type="region of interest" description="Disordered" evidence="1">
    <location>
        <begin position="90"/>
        <end position="184"/>
    </location>
</feature>
<name>A0A835XZN9_9CHLO</name>
<feature type="region of interest" description="Disordered" evidence="1">
    <location>
        <begin position="826"/>
        <end position="859"/>
    </location>
</feature>
<feature type="compositionally biased region" description="Low complexity" evidence="1">
    <location>
        <begin position="454"/>
        <end position="492"/>
    </location>
</feature>
<dbReference type="Proteomes" id="UP000612055">
    <property type="component" value="Unassembled WGS sequence"/>
</dbReference>
<proteinExistence type="predicted"/>